<keyword evidence="9 14" id="KW-0067">ATP-binding</keyword>
<dbReference type="AlphaFoldDB" id="A0A1G1W3U0"/>
<dbReference type="InterPro" id="IPR033728">
    <property type="entry name" value="ThrRS_core"/>
</dbReference>
<dbReference type="GO" id="GO:0006435">
    <property type="term" value="P:threonyl-tRNA aminoacylation"/>
    <property type="evidence" value="ECO:0007669"/>
    <property type="project" value="UniProtKB-UniRule"/>
</dbReference>
<dbReference type="SUPFAM" id="SSF52954">
    <property type="entry name" value="Class II aaRS ABD-related"/>
    <property type="match status" value="1"/>
</dbReference>
<dbReference type="SUPFAM" id="SSF55186">
    <property type="entry name" value="ThrRS/AlaRS common domain"/>
    <property type="match status" value="1"/>
</dbReference>
<gene>
    <name evidence="14" type="primary">thrS</name>
    <name evidence="16" type="ORF">A2113_03230</name>
</gene>
<dbReference type="Gene3D" id="3.30.980.10">
    <property type="entry name" value="Threonyl-trna Synthetase, Chain A, domain 2"/>
    <property type="match status" value="1"/>
</dbReference>
<dbReference type="Proteomes" id="UP000176299">
    <property type="component" value="Unassembled WGS sequence"/>
</dbReference>
<name>A0A1G1W3U0_9BACT</name>
<sequence length="592" mass="68567">MKIDLSTMRHSTAHLMAAAVESLWPKTKFGIGPTIENGFYYDFDLPEKISEEDLPKIKKKMQELKRKNFPFERSEMGIEAALRFEKKRGQNYKSELIEQIRETGNTALEDEETPSKLSAEKKEVNKVTYYKLGSFIDLCRGPHAGSTSQIGEFKLLNIAGAYWRGSENNPMLTRIYGTVWPSEKELKDHLWQLDEAKRRDHKKIGSELDLFMFHETSPGMPYWLPKGLVIFNELVNFWRKHHEKHGYQEISTPLISTKALWETSGHWKFYKDEMFLIGADKNTYGVKAMNCPNAMVVFGSKTRSYKDLPLRLSDTDVLHRFEKSGTLNGLLRTRRFQQDDAHVFITVEQIAGEYSQILKIAEHFYSLFDLGYRLRFGTRPEKFLGDKKVWDKAEDELKKVLEKSNKEYFILEGDGAFYGPKIDILMKDAIGREWQMGTIQLDFQLPARFKLKYTDQSGRQKTPVVIHRVIYGSFERFIGILIEHYAGAFPTWLAPIQAVIIPIAERHTGYAENLKGKLTDFGIRAQVDSRAETMQAKIRDAQLQKIPYMLVVGDKEQVQDKVAVRSRDKGDEGTVSYLEFVDRIKNEIKEYK</sequence>
<accession>A0A1G1W3U0</accession>
<dbReference type="CDD" id="cd00771">
    <property type="entry name" value="ThrRS_core"/>
    <property type="match status" value="1"/>
</dbReference>
<comment type="caution">
    <text evidence="16">The sequence shown here is derived from an EMBL/GenBank/DDBJ whole genome shotgun (WGS) entry which is preliminary data.</text>
</comment>
<dbReference type="GO" id="GO:0005737">
    <property type="term" value="C:cytoplasm"/>
    <property type="evidence" value="ECO:0007669"/>
    <property type="project" value="UniProtKB-SubCell"/>
</dbReference>
<comment type="catalytic activity">
    <reaction evidence="13 14">
        <text>tRNA(Thr) + L-threonine + ATP = L-threonyl-tRNA(Thr) + AMP + diphosphate + H(+)</text>
        <dbReference type="Rhea" id="RHEA:24624"/>
        <dbReference type="Rhea" id="RHEA-COMP:9670"/>
        <dbReference type="Rhea" id="RHEA-COMP:9704"/>
        <dbReference type="ChEBI" id="CHEBI:15378"/>
        <dbReference type="ChEBI" id="CHEBI:30616"/>
        <dbReference type="ChEBI" id="CHEBI:33019"/>
        <dbReference type="ChEBI" id="CHEBI:57926"/>
        <dbReference type="ChEBI" id="CHEBI:78442"/>
        <dbReference type="ChEBI" id="CHEBI:78534"/>
        <dbReference type="ChEBI" id="CHEBI:456215"/>
        <dbReference type="EC" id="6.1.1.3"/>
    </reaction>
</comment>
<dbReference type="InterPro" id="IPR018163">
    <property type="entry name" value="Thr/Ala-tRNA-synth_IIc_edit"/>
</dbReference>
<evidence type="ECO:0000256" key="2">
    <source>
        <dbReference type="ARBA" id="ARBA00008226"/>
    </source>
</evidence>
<dbReference type="PROSITE" id="PS50862">
    <property type="entry name" value="AA_TRNA_LIGASE_II"/>
    <property type="match status" value="1"/>
</dbReference>
<dbReference type="InterPro" id="IPR006195">
    <property type="entry name" value="aa-tRNA-synth_II"/>
</dbReference>
<keyword evidence="6 14" id="KW-0479">Metal-binding</keyword>
<evidence type="ECO:0000256" key="8">
    <source>
        <dbReference type="ARBA" id="ARBA00022833"/>
    </source>
</evidence>
<dbReference type="InterPro" id="IPR002320">
    <property type="entry name" value="Thr-tRNA-ligase_IIa"/>
</dbReference>
<dbReference type="InterPro" id="IPR047246">
    <property type="entry name" value="ThrRS_anticodon"/>
</dbReference>
<evidence type="ECO:0000256" key="3">
    <source>
        <dbReference type="ARBA" id="ARBA00022490"/>
    </source>
</evidence>
<evidence type="ECO:0000256" key="4">
    <source>
        <dbReference type="ARBA" id="ARBA00022555"/>
    </source>
</evidence>
<dbReference type="NCBIfam" id="TIGR00418">
    <property type="entry name" value="thrS"/>
    <property type="match status" value="1"/>
</dbReference>
<proteinExistence type="inferred from homology"/>
<keyword evidence="7 14" id="KW-0547">Nucleotide-binding</keyword>
<dbReference type="GO" id="GO:0005524">
    <property type="term" value="F:ATP binding"/>
    <property type="evidence" value="ECO:0007669"/>
    <property type="project" value="UniProtKB-UniRule"/>
</dbReference>
<keyword evidence="8 14" id="KW-0862">Zinc</keyword>
<dbReference type="GO" id="GO:0000049">
    <property type="term" value="F:tRNA binding"/>
    <property type="evidence" value="ECO:0007669"/>
    <property type="project" value="UniProtKB-KW"/>
</dbReference>
<reference evidence="16 17" key="1">
    <citation type="journal article" date="2016" name="Nat. Commun.">
        <title>Thousands of microbial genomes shed light on interconnected biogeochemical processes in an aquifer system.</title>
        <authorList>
            <person name="Anantharaman K."/>
            <person name="Brown C.T."/>
            <person name="Hug L.A."/>
            <person name="Sharon I."/>
            <person name="Castelle C.J."/>
            <person name="Probst A.J."/>
            <person name="Thomas B.C."/>
            <person name="Singh A."/>
            <person name="Wilkins M.J."/>
            <person name="Karaoz U."/>
            <person name="Brodie E.L."/>
            <person name="Williams K.H."/>
            <person name="Hubbard S.S."/>
            <person name="Banfield J.F."/>
        </authorList>
    </citation>
    <scope>NUCLEOTIDE SEQUENCE [LARGE SCALE GENOMIC DNA]</scope>
</reference>
<dbReference type="EMBL" id="MHCN01000007">
    <property type="protein sequence ID" value="OGY22264.1"/>
    <property type="molecule type" value="Genomic_DNA"/>
</dbReference>
<dbReference type="InterPro" id="IPR012947">
    <property type="entry name" value="tRNA_SAD"/>
</dbReference>
<comment type="caution">
    <text evidence="14">Lacks conserved residue(s) required for the propagation of feature annotation.</text>
</comment>
<evidence type="ECO:0000313" key="16">
    <source>
        <dbReference type="EMBL" id="OGY22264.1"/>
    </source>
</evidence>
<dbReference type="CDD" id="cd00860">
    <property type="entry name" value="ThrRS_anticodon"/>
    <property type="match status" value="1"/>
</dbReference>
<feature type="binding site" evidence="14">
    <location>
        <position position="291"/>
    </location>
    <ligand>
        <name>Zn(2+)</name>
        <dbReference type="ChEBI" id="CHEBI:29105"/>
        <note>catalytic</note>
    </ligand>
</feature>
<feature type="binding site" evidence="14">
    <location>
        <position position="342"/>
    </location>
    <ligand>
        <name>Zn(2+)</name>
        <dbReference type="ChEBI" id="CHEBI:29105"/>
        <note>catalytic</note>
    </ligand>
</feature>
<evidence type="ECO:0000256" key="13">
    <source>
        <dbReference type="ARBA" id="ARBA00049515"/>
    </source>
</evidence>
<dbReference type="FunFam" id="3.40.50.800:FF:000001">
    <property type="entry name" value="Threonine--tRNA ligase"/>
    <property type="match status" value="1"/>
</dbReference>
<organism evidence="16 17">
    <name type="scientific">Candidatus Woykebacteria bacterium GWA1_44_8</name>
    <dbReference type="NCBI Taxonomy" id="1802591"/>
    <lineage>
        <taxon>Bacteria</taxon>
        <taxon>Candidatus Woykeibacteriota</taxon>
    </lineage>
</organism>
<feature type="domain" description="Aminoacyl-transfer RNA synthetases class-II family profile" evidence="15">
    <location>
        <begin position="225"/>
        <end position="490"/>
    </location>
</feature>
<protein>
    <recommendedName>
        <fullName evidence="14">Threonine--tRNA ligase</fullName>
        <ecNumber evidence="14">6.1.1.3</ecNumber>
    </recommendedName>
    <alternativeName>
        <fullName evidence="14">Threonyl-tRNA synthetase</fullName>
        <shortName evidence="14">ThrRS</shortName>
    </alternativeName>
</protein>
<keyword evidence="5 14" id="KW-0436">Ligase</keyword>
<dbReference type="STRING" id="1802591.A2113_03230"/>
<keyword evidence="3 14" id="KW-0963">Cytoplasm</keyword>
<comment type="subcellular location">
    <subcellularLocation>
        <location evidence="1 14">Cytoplasm</location>
    </subcellularLocation>
</comment>
<evidence type="ECO:0000256" key="1">
    <source>
        <dbReference type="ARBA" id="ARBA00004496"/>
    </source>
</evidence>
<dbReference type="InterPro" id="IPR004154">
    <property type="entry name" value="Anticodon-bd"/>
</dbReference>
<evidence type="ECO:0000256" key="10">
    <source>
        <dbReference type="ARBA" id="ARBA00022884"/>
    </source>
</evidence>
<evidence type="ECO:0000256" key="7">
    <source>
        <dbReference type="ARBA" id="ARBA00022741"/>
    </source>
</evidence>
<evidence type="ECO:0000256" key="5">
    <source>
        <dbReference type="ARBA" id="ARBA00022598"/>
    </source>
</evidence>
<evidence type="ECO:0000256" key="14">
    <source>
        <dbReference type="HAMAP-Rule" id="MF_00184"/>
    </source>
</evidence>
<dbReference type="HAMAP" id="MF_00184">
    <property type="entry name" value="Thr_tRNA_synth"/>
    <property type="match status" value="1"/>
</dbReference>
<dbReference type="PANTHER" id="PTHR11451:SF44">
    <property type="entry name" value="THREONINE--TRNA LIGASE, CHLOROPLASTIC_MITOCHONDRIAL 2"/>
    <property type="match status" value="1"/>
</dbReference>
<dbReference type="PANTHER" id="PTHR11451">
    <property type="entry name" value="THREONINE-TRNA LIGASE"/>
    <property type="match status" value="1"/>
</dbReference>
<keyword evidence="4 14" id="KW-0820">tRNA-binding</keyword>
<dbReference type="Gene3D" id="3.30.54.20">
    <property type="match status" value="1"/>
</dbReference>
<dbReference type="GO" id="GO:0046872">
    <property type="term" value="F:metal ion binding"/>
    <property type="evidence" value="ECO:0007669"/>
    <property type="project" value="UniProtKB-KW"/>
</dbReference>
<comment type="cofactor">
    <cofactor evidence="14">
        <name>Zn(2+)</name>
        <dbReference type="ChEBI" id="CHEBI:29105"/>
    </cofactor>
    <text evidence="14">Binds 1 zinc ion per subunit.</text>
</comment>
<keyword evidence="11 14" id="KW-0648">Protein biosynthesis</keyword>
<dbReference type="Gene3D" id="3.40.50.800">
    <property type="entry name" value="Anticodon-binding domain"/>
    <property type="match status" value="1"/>
</dbReference>
<dbReference type="Pfam" id="PF03129">
    <property type="entry name" value="HGTP_anticodon"/>
    <property type="match status" value="1"/>
</dbReference>
<keyword evidence="10 14" id="KW-0694">RNA-binding</keyword>
<dbReference type="Gene3D" id="3.30.930.10">
    <property type="entry name" value="Bira Bifunctional Protein, Domain 2"/>
    <property type="match status" value="1"/>
</dbReference>
<evidence type="ECO:0000256" key="6">
    <source>
        <dbReference type="ARBA" id="ARBA00022723"/>
    </source>
</evidence>
<comment type="subunit">
    <text evidence="14">Homodimer.</text>
</comment>
<dbReference type="GO" id="GO:0004829">
    <property type="term" value="F:threonine-tRNA ligase activity"/>
    <property type="evidence" value="ECO:0007669"/>
    <property type="project" value="UniProtKB-UniRule"/>
</dbReference>
<keyword evidence="12 14" id="KW-0030">Aminoacyl-tRNA synthetase</keyword>
<comment type="similarity">
    <text evidence="2 14">Belongs to the class-II aminoacyl-tRNA synthetase family.</text>
</comment>
<evidence type="ECO:0000256" key="12">
    <source>
        <dbReference type="ARBA" id="ARBA00023146"/>
    </source>
</evidence>
<evidence type="ECO:0000259" key="15">
    <source>
        <dbReference type="PROSITE" id="PS50862"/>
    </source>
</evidence>
<dbReference type="Pfam" id="PF00587">
    <property type="entry name" value="tRNA-synt_2b"/>
    <property type="match status" value="1"/>
</dbReference>
<evidence type="ECO:0000256" key="9">
    <source>
        <dbReference type="ARBA" id="ARBA00022840"/>
    </source>
</evidence>
<dbReference type="FunFam" id="3.30.930.10:FF:000019">
    <property type="entry name" value="Threonine--tRNA ligase"/>
    <property type="match status" value="1"/>
</dbReference>
<feature type="binding site" evidence="14">
    <location>
        <position position="467"/>
    </location>
    <ligand>
        <name>Zn(2+)</name>
        <dbReference type="ChEBI" id="CHEBI:29105"/>
        <note>catalytic</note>
    </ligand>
</feature>
<dbReference type="PRINTS" id="PR01047">
    <property type="entry name" value="TRNASYNTHTHR"/>
</dbReference>
<dbReference type="InterPro" id="IPR036621">
    <property type="entry name" value="Anticodon-bd_dom_sf"/>
</dbReference>
<dbReference type="InterPro" id="IPR045864">
    <property type="entry name" value="aa-tRNA-synth_II/BPL/LPL"/>
</dbReference>
<evidence type="ECO:0000313" key="17">
    <source>
        <dbReference type="Proteomes" id="UP000176299"/>
    </source>
</evidence>
<dbReference type="Pfam" id="PF07973">
    <property type="entry name" value="tRNA_SAD"/>
    <property type="match status" value="1"/>
</dbReference>
<dbReference type="SUPFAM" id="SSF55681">
    <property type="entry name" value="Class II aaRS and biotin synthetases"/>
    <property type="match status" value="1"/>
</dbReference>
<dbReference type="EC" id="6.1.1.3" evidence="14"/>
<dbReference type="InterPro" id="IPR002314">
    <property type="entry name" value="aa-tRNA-synt_IIb"/>
</dbReference>
<evidence type="ECO:0000256" key="11">
    <source>
        <dbReference type="ARBA" id="ARBA00022917"/>
    </source>
</evidence>
<dbReference type="SMART" id="SM00863">
    <property type="entry name" value="tRNA_SAD"/>
    <property type="match status" value="1"/>
</dbReference>